<dbReference type="EMBL" id="KN823041">
    <property type="protein sequence ID" value="KIO25477.1"/>
    <property type="molecule type" value="Genomic_DNA"/>
</dbReference>
<dbReference type="InterPro" id="IPR040250">
    <property type="entry name" value="Nucleobindin"/>
</dbReference>
<feature type="domain" description="EF-hand" evidence="5">
    <location>
        <begin position="94"/>
        <end position="129"/>
    </location>
</feature>
<feature type="signal peptide" evidence="4">
    <location>
        <begin position="1"/>
        <end position="19"/>
    </location>
</feature>
<feature type="chain" id="PRO_5002166740" description="EF-hand domain-containing protein" evidence="4">
    <location>
        <begin position="20"/>
        <end position="317"/>
    </location>
</feature>
<evidence type="ECO:0000313" key="6">
    <source>
        <dbReference type="EMBL" id="KIO25477.1"/>
    </source>
</evidence>
<dbReference type="GO" id="GO:0070062">
    <property type="term" value="C:extracellular exosome"/>
    <property type="evidence" value="ECO:0007669"/>
    <property type="project" value="TreeGrafter"/>
</dbReference>
<dbReference type="GO" id="GO:0005793">
    <property type="term" value="C:endoplasmic reticulum-Golgi intermediate compartment"/>
    <property type="evidence" value="ECO:0007669"/>
    <property type="project" value="TreeGrafter"/>
</dbReference>
<evidence type="ECO:0000256" key="4">
    <source>
        <dbReference type="SAM" id="SignalP"/>
    </source>
</evidence>
<evidence type="ECO:0000256" key="1">
    <source>
        <dbReference type="ARBA" id="ARBA00022729"/>
    </source>
</evidence>
<keyword evidence="1 4" id="KW-0732">Signal</keyword>
<dbReference type="InterPro" id="IPR018247">
    <property type="entry name" value="EF_Hand_1_Ca_BS"/>
</dbReference>
<dbReference type="InterPro" id="IPR002048">
    <property type="entry name" value="EF_hand_dom"/>
</dbReference>
<dbReference type="HOGENOM" id="CLU_060583_0_0_1"/>
<sequence length="317" mass="35627">MRSKIAFIAPLAVLATAHTENGAGPNQGETMQQYAQRHMATEHHIDAFDPRSFFILHDLDSDGFWSKDEIEAVYGVHHPYSQARSANKDAHDSKAKQIVDGVLQRLDSNGDGLVSEAEFLAVGVEGLPDYSALGAEGHHYDTESEFFLHHEEQFHNTPETQTDESYVHPEDFAHFEHHEQIELDETNKERAYQGLDPLEKLPDDVDQQPAAGEQEKTPLEQAAEEAAVKNADPNHITPMDGQGHVVPDDDIPRNPKFVRQPKPNPDTVDIIKAARDAGSKPAYGEGPEGYQRPKSKGDKMRRNLPYKYKFRRSWGDF</sequence>
<accession>A0A0C3LVS0</accession>
<dbReference type="STRING" id="1051891.A0A0C3LVS0"/>
<dbReference type="InterPro" id="IPR011992">
    <property type="entry name" value="EF-hand-dom_pair"/>
</dbReference>
<dbReference type="GO" id="GO:0005509">
    <property type="term" value="F:calcium ion binding"/>
    <property type="evidence" value="ECO:0007669"/>
    <property type="project" value="InterPro"/>
</dbReference>
<protein>
    <recommendedName>
        <fullName evidence="5">EF-hand domain-containing protein</fullName>
    </recommendedName>
</protein>
<organism evidence="6 7">
    <name type="scientific">Tulasnella calospora MUT 4182</name>
    <dbReference type="NCBI Taxonomy" id="1051891"/>
    <lineage>
        <taxon>Eukaryota</taxon>
        <taxon>Fungi</taxon>
        <taxon>Dikarya</taxon>
        <taxon>Basidiomycota</taxon>
        <taxon>Agaricomycotina</taxon>
        <taxon>Agaricomycetes</taxon>
        <taxon>Cantharellales</taxon>
        <taxon>Tulasnellaceae</taxon>
        <taxon>Tulasnella</taxon>
    </lineage>
</organism>
<feature type="region of interest" description="Disordered" evidence="3">
    <location>
        <begin position="244"/>
        <end position="304"/>
    </location>
</feature>
<dbReference type="OrthoDB" id="289247at2759"/>
<evidence type="ECO:0000313" key="7">
    <source>
        <dbReference type="Proteomes" id="UP000054248"/>
    </source>
</evidence>
<dbReference type="PANTHER" id="PTHR19237">
    <property type="entry name" value="NUCLEOBINDIN"/>
    <property type="match status" value="1"/>
</dbReference>
<dbReference type="AlphaFoldDB" id="A0A0C3LVS0"/>
<dbReference type="PANTHER" id="PTHR19237:SF20">
    <property type="entry name" value="NUCLEOBINDIN 1"/>
    <property type="match status" value="1"/>
</dbReference>
<dbReference type="Proteomes" id="UP000054248">
    <property type="component" value="Unassembled WGS sequence"/>
</dbReference>
<dbReference type="PROSITE" id="PS50222">
    <property type="entry name" value="EF_HAND_2"/>
    <property type="match status" value="1"/>
</dbReference>
<dbReference type="PROSITE" id="PS00018">
    <property type="entry name" value="EF_HAND_1"/>
    <property type="match status" value="1"/>
</dbReference>
<evidence type="ECO:0000256" key="2">
    <source>
        <dbReference type="ARBA" id="ARBA00022837"/>
    </source>
</evidence>
<dbReference type="Gene3D" id="1.10.238.10">
    <property type="entry name" value="EF-hand"/>
    <property type="match status" value="1"/>
</dbReference>
<name>A0A0C3LVS0_9AGAM</name>
<keyword evidence="2" id="KW-0106">Calcium</keyword>
<proteinExistence type="predicted"/>
<keyword evidence="7" id="KW-1185">Reference proteome</keyword>
<evidence type="ECO:0000259" key="5">
    <source>
        <dbReference type="PROSITE" id="PS50222"/>
    </source>
</evidence>
<gene>
    <name evidence="6" type="ORF">M407DRAFT_244071</name>
</gene>
<reference evidence="6 7" key="1">
    <citation type="submission" date="2014-04" db="EMBL/GenBank/DDBJ databases">
        <authorList>
            <consortium name="DOE Joint Genome Institute"/>
            <person name="Kuo A."/>
            <person name="Girlanda M."/>
            <person name="Perotto S."/>
            <person name="Kohler A."/>
            <person name="Nagy L.G."/>
            <person name="Floudas D."/>
            <person name="Copeland A."/>
            <person name="Barry K.W."/>
            <person name="Cichocki N."/>
            <person name="Veneault-Fourrey C."/>
            <person name="LaButti K."/>
            <person name="Lindquist E.A."/>
            <person name="Lipzen A."/>
            <person name="Lundell T."/>
            <person name="Morin E."/>
            <person name="Murat C."/>
            <person name="Sun H."/>
            <person name="Tunlid A."/>
            <person name="Henrissat B."/>
            <person name="Grigoriev I.V."/>
            <person name="Hibbett D.S."/>
            <person name="Martin F."/>
            <person name="Nordberg H.P."/>
            <person name="Cantor M.N."/>
            <person name="Hua S.X."/>
        </authorList>
    </citation>
    <scope>NUCLEOTIDE SEQUENCE [LARGE SCALE GENOMIC DNA]</scope>
    <source>
        <strain evidence="6 7">MUT 4182</strain>
    </source>
</reference>
<dbReference type="SUPFAM" id="SSF47473">
    <property type="entry name" value="EF-hand"/>
    <property type="match status" value="1"/>
</dbReference>
<evidence type="ECO:0000256" key="3">
    <source>
        <dbReference type="SAM" id="MobiDB-lite"/>
    </source>
</evidence>
<reference evidence="7" key="2">
    <citation type="submission" date="2015-01" db="EMBL/GenBank/DDBJ databases">
        <title>Evolutionary Origins and Diversification of the Mycorrhizal Mutualists.</title>
        <authorList>
            <consortium name="DOE Joint Genome Institute"/>
            <consortium name="Mycorrhizal Genomics Consortium"/>
            <person name="Kohler A."/>
            <person name="Kuo A."/>
            <person name="Nagy L.G."/>
            <person name="Floudas D."/>
            <person name="Copeland A."/>
            <person name="Barry K.W."/>
            <person name="Cichocki N."/>
            <person name="Veneault-Fourrey C."/>
            <person name="LaButti K."/>
            <person name="Lindquist E.A."/>
            <person name="Lipzen A."/>
            <person name="Lundell T."/>
            <person name="Morin E."/>
            <person name="Murat C."/>
            <person name="Riley R."/>
            <person name="Ohm R."/>
            <person name="Sun H."/>
            <person name="Tunlid A."/>
            <person name="Henrissat B."/>
            <person name="Grigoriev I.V."/>
            <person name="Hibbett D.S."/>
            <person name="Martin F."/>
        </authorList>
    </citation>
    <scope>NUCLEOTIDE SEQUENCE [LARGE SCALE GENOMIC DNA]</scope>
    <source>
        <strain evidence="7">MUT 4182</strain>
    </source>
</reference>